<name>A0A345E845_9EURY</name>
<feature type="transmembrane region" description="Helical" evidence="1">
    <location>
        <begin position="51"/>
        <end position="70"/>
    </location>
</feature>
<feature type="transmembrane region" description="Helical" evidence="1">
    <location>
        <begin position="140"/>
        <end position="163"/>
    </location>
</feature>
<sequence length="214" mass="23820">MVGTATELHISGGNHITLPSRRKDSDANDFDRLDVIFVEAPLAKRPAKFEHLANLVMVPLLVAALYLMLLGQKLFKIAGLHDSHLVYDLAEEYDAEIVEVDMDLFDVIVEYRLLWMLVHHGIVMLGIFALPKFVATFQWVAVPILIPSVFVAAAVLIFGAFAAGTMAARDMRMAYDVEEYSEENSVEEALLVIGALHRAGVKKRLQDSMQVQIV</sequence>
<feature type="transmembrane region" description="Helical" evidence="1">
    <location>
        <begin position="113"/>
        <end position="134"/>
    </location>
</feature>
<protein>
    <submittedName>
        <fullName evidence="2">Uncharacterized protein</fullName>
    </submittedName>
</protein>
<dbReference type="GeneID" id="37285317"/>
<evidence type="ECO:0000256" key="1">
    <source>
        <dbReference type="SAM" id="Phobius"/>
    </source>
</evidence>
<accession>A0A345E845</accession>
<dbReference type="KEGG" id="haq:DU484_00025"/>
<keyword evidence="1" id="KW-1133">Transmembrane helix</keyword>
<organism evidence="2 3">
    <name type="scientific">Haloplanus rubicundus</name>
    <dbReference type="NCBI Taxonomy" id="1547898"/>
    <lineage>
        <taxon>Archaea</taxon>
        <taxon>Methanobacteriati</taxon>
        <taxon>Methanobacteriota</taxon>
        <taxon>Stenosarchaea group</taxon>
        <taxon>Halobacteria</taxon>
        <taxon>Halobacteriales</taxon>
        <taxon>Haloferacaceae</taxon>
        <taxon>Haloplanus</taxon>
    </lineage>
</organism>
<reference evidence="2 3" key="1">
    <citation type="submission" date="2018-07" db="EMBL/GenBank/DDBJ databases">
        <title>Genome sequences of Haloplanus sp. CBA1112.</title>
        <authorList>
            <person name="Kim Y.B."/>
            <person name="Roh S.W."/>
        </authorList>
    </citation>
    <scope>NUCLEOTIDE SEQUENCE [LARGE SCALE GENOMIC DNA]</scope>
    <source>
        <strain evidence="2 3">CBA1112</strain>
        <plasmid evidence="3">pcba1112-01</plasmid>
    </source>
</reference>
<evidence type="ECO:0000313" key="2">
    <source>
        <dbReference type="EMBL" id="AXG08367.1"/>
    </source>
</evidence>
<dbReference type="RefSeq" id="WP_114604691.1">
    <property type="nucleotide sequence ID" value="NZ_CP031147.1"/>
</dbReference>
<geneLocation type="plasmid" evidence="3">
    <name>pcba1112-01</name>
</geneLocation>
<gene>
    <name evidence="2" type="ORF">DU484_00025</name>
</gene>
<evidence type="ECO:0000313" key="3">
    <source>
        <dbReference type="Proteomes" id="UP000252985"/>
    </source>
</evidence>
<proteinExistence type="predicted"/>
<dbReference type="Proteomes" id="UP000252985">
    <property type="component" value="Plasmid pCBA1112-01"/>
</dbReference>
<keyword evidence="1" id="KW-0472">Membrane</keyword>
<keyword evidence="1" id="KW-0812">Transmembrane</keyword>
<dbReference type="AlphaFoldDB" id="A0A345E845"/>
<keyword evidence="2" id="KW-0614">Plasmid</keyword>
<dbReference type="EMBL" id="CP031147">
    <property type="protein sequence ID" value="AXG08367.1"/>
    <property type="molecule type" value="Genomic_DNA"/>
</dbReference>